<name>A0A0R0M4N7_9MICR</name>
<protein>
    <submittedName>
        <fullName evidence="1">Uncharacterized protein</fullName>
    </submittedName>
</protein>
<gene>
    <name evidence="1" type="ORF">M153_3200032742</name>
</gene>
<dbReference type="Proteomes" id="UP000051530">
    <property type="component" value="Unassembled WGS sequence"/>
</dbReference>
<dbReference type="AlphaFoldDB" id="A0A0R0M4N7"/>
<reference evidence="1 2" key="1">
    <citation type="submission" date="2015-07" db="EMBL/GenBank/DDBJ databases">
        <title>The genome of Pseudoloma neurophilia, a relevant intracellular parasite of the zebrafish.</title>
        <authorList>
            <person name="Ndikumana S."/>
            <person name="Pelin A."/>
            <person name="Sanders J."/>
            <person name="Corradi N."/>
        </authorList>
    </citation>
    <scope>NUCLEOTIDE SEQUENCE [LARGE SCALE GENOMIC DNA]</scope>
    <source>
        <strain evidence="1 2">MK1</strain>
    </source>
</reference>
<evidence type="ECO:0000313" key="2">
    <source>
        <dbReference type="Proteomes" id="UP000051530"/>
    </source>
</evidence>
<accession>A0A0R0M4N7</accession>
<keyword evidence="2" id="KW-1185">Reference proteome</keyword>
<dbReference type="VEuPathDB" id="MicrosporidiaDB:M153_3200032742"/>
<evidence type="ECO:0000313" key="1">
    <source>
        <dbReference type="EMBL" id="KRH95077.1"/>
    </source>
</evidence>
<proteinExistence type="predicted"/>
<dbReference type="EMBL" id="LGUB01000007">
    <property type="protein sequence ID" value="KRH95077.1"/>
    <property type="molecule type" value="Genomic_DNA"/>
</dbReference>
<organism evidence="1 2">
    <name type="scientific">Pseudoloma neurophilia</name>
    <dbReference type="NCBI Taxonomy" id="146866"/>
    <lineage>
        <taxon>Eukaryota</taxon>
        <taxon>Fungi</taxon>
        <taxon>Fungi incertae sedis</taxon>
        <taxon>Microsporidia</taxon>
        <taxon>Pseudoloma</taxon>
    </lineage>
</organism>
<sequence>MFVNSDDIEFIQEIRKDETNNNPISQEKLRNDQNNIESRRISDLKISHFDEITSYEPQFETQNNSSGIIEMKNITSYQSKIDQHEKSLSNISFEERVAKMTGSDATVLTNFFSQQLKEKSIEQSADLTSDNSLSFLELPFQLKQSASQPVDSSKKTVLHPCFLSYNFILPDISIFQGINLNFEYGEKDKISIVPVVKTIDSDDKKVQKRDFWCIDCETSLYKLEMIVKSFRENEQPDNILPNVPENIIFIYGLKKYLARLRKNEREAFLENLKSRQPGYQDDITDNKMKKRMKKDTNAQGLNQNEFNLQFSNDKEENLPRKILLKLWMLQTTHRINIVELESTNEILNIFKHMLLFERTELKQKIKKKNKDEGLKHIYNLIGGRGEFEQTDFLKKIAERNQQQKNR</sequence>
<comment type="caution">
    <text evidence="1">The sequence shown here is derived from an EMBL/GenBank/DDBJ whole genome shotgun (WGS) entry which is preliminary data.</text>
</comment>